<evidence type="ECO:0000256" key="8">
    <source>
        <dbReference type="RuleBase" id="RU365045"/>
    </source>
</evidence>
<dbReference type="InterPro" id="IPR012772">
    <property type="entry name" value="Ectoine_EctA"/>
</dbReference>
<dbReference type="RefSeq" id="WP_327787691.1">
    <property type="nucleotide sequence ID" value="NZ_JARGEQ010000016.1"/>
</dbReference>
<comment type="pathway">
    <text evidence="1 8">Amine and polyamine biosynthesis; ectoine biosynthesis; L-ectoine from L-aspartate 4-semialdehyde: step 2/3.</text>
</comment>
<dbReference type="Pfam" id="PF00583">
    <property type="entry name" value="Acetyltransf_1"/>
    <property type="match status" value="1"/>
</dbReference>
<feature type="domain" description="N-acetyltransferase" evidence="9">
    <location>
        <begin position="19"/>
        <end position="176"/>
    </location>
</feature>
<evidence type="ECO:0000256" key="4">
    <source>
        <dbReference type="ARBA" id="ARBA00017935"/>
    </source>
</evidence>
<dbReference type="EC" id="2.3.1.178" evidence="3 8"/>
<organism evidence="10 11">
    <name type="scientific">Marinimicrococcus flavescens</name>
    <dbReference type="NCBI Taxonomy" id="3031815"/>
    <lineage>
        <taxon>Bacteria</taxon>
        <taxon>Pseudomonadati</taxon>
        <taxon>Pseudomonadota</taxon>
        <taxon>Alphaproteobacteria</taxon>
        <taxon>Geminicoccales</taxon>
        <taxon>Geminicoccaceae</taxon>
        <taxon>Marinimicrococcus</taxon>
    </lineage>
</organism>
<evidence type="ECO:0000256" key="1">
    <source>
        <dbReference type="ARBA" id="ARBA00004978"/>
    </source>
</evidence>
<evidence type="ECO:0000256" key="2">
    <source>
        <dbReference type="ARBA" id="ARBA00010712"/>
    </source>
</evidence>
<evidence type="ECO:0000256" key="6">
    <source>
        <dbReference type="ARBA" id="ARBA00023315"/>
    </source>
</evidence>
<evidence type="ECO:0000313" key="11">
    <source>
        <dbReference type="Proteomes" id="UP001301140"/>
    </source>
</evidence>
<evidence type="ECO:0000313" key="10">
    <source>
        <dbReference type="EMBL" id="MDF1585276.1"/>
    </source>
</evidence>
<gene>
    <name evidence="8 10" type="primary">ectA</name>
    <name evidence="10" type="ORF">PZ740_02630</name>
</gene>
<protein>
    <recommendedName>
        <fullName evidence="4 8">L-2,4-diaminobutyric acid acetyltransferase</fullName>
        <shortName evidence="8">DABA acetyltransferase</shortName>
        <ecNumber evidence="3 8">2.3.1.178</ecNumber>
    </recommendedName>
</protein>
<evidence type="ECO:0000259" key="9">
    <source>
        <dbReference type="PROSITE" id="PS51186"/>
    </source>
</evidence>
<dbReference type="GO" id="GO:0033816">
    <property type="term" value="F:diaminobutyrate acetyltransferase activity"/>
    <property type="evidence" value="ECO:0007669"/>
    <property type="project" value="UniProtKB-EC"/>
</dbReference>
<evidence type="ECO:0000256" key="3">
    <source>
        <dbReference type="ARBA" id="ARBA00012355"/>
    </source>
</evidence>
<name>A0AAP3UY92_9PROT</name>
<dbReference type="NCBIfam" id="TIGR02406">
    <property type="entry name" value="ectoine_EctA"/>
    <property type="match status" value="1"/>
</dbReference>
<reference evidence="10 11" key="1">
    <citation type="submission" date="2023-03" db="EMBL/GenBank/DDBJ databases">
        <title>YIM 152171 draft genome.</title>
        <authorList>
            <person name="Yang Z."/>
        </authorList>
    </citation>
    <scope>NUCLEOTIDE SEQUENCE [LARGE SCALE GENOMIC DNA]</scope>
    <source>
        <strain evidence="10 11">YIM 152171</strain>
    </source>
</reference>
<sequence>MHLIKQSHRPKAEDIHAEIVLRRPTAEDGEAVNALIGSSGALDENSLYCNLLQCTHFADTCRLAERDGEVVGWVSGYLPPAEPDTLFIWQVAVSASARGKGLAKRLVTDLLRDAPCRHVRRIKTTITPDNAASWALFHSVAEGFGAPLTHRAWFERDAHFGGQHDTEHLVAIGPFGSAARTA</sequence>
<evidence type="ECO:0000256" key="7">
    <source>
        <dbReference type="ARBA" id="ARBA00048924"/>
    </source>
</evidence>
<comment type="similarity">
    <text evidence="2 8">Belongs to the acetyltransferase family. EctA subfamily.</text>
</comment>
<dbReference type="CDD" id="cd04301">
    <property type="entry name" value="NAT_SF"/>
    <property type="match status" value="1"/>
</dbReference>
<dbReference type="Proteomes" id="UP001301140">
    <property type="component" value="Unassembled WGS sequence"/>
</dbReference>
<dbReference type="InterPro" id="IPR000182">
    <property type="entry name" value="GNAT_dom"/>
</dbReference>
<comment type="caution">
    <text evidence="10">The sequence shown here is derived from an EMBL/GenBank/DDBJ whole genome shotgun (WGS) entry which is preliminary data.</text>
</comment>
<comment type="function">
    <text evidence="8">Catalyzes the acetylation of L-2,4-diaminobutyrate (DABA) to gamma-N-acetyl-alpha,gamma-diaminobutyric acid (ADABA) with acetyl coenzyme A.</text>
</comment>
<keyword evidence="5 8" id="KW-0808">Transferase</keyword>
<dbReference type="InterPro" id="IPR016181">
    <property type="entry name" value="Acyl_CoA_acyltransferase"/>
</dbReference>
<keyword evidence="11" id="KW-1185">Reference proteome</keyword>
<dbReference type="EMBL" id="JARGEQ010000016">
    <property type="protein sequence ID" value="MDF1585276.1"/>
    <property type="molecule type" value="Genomic_DNA"/>
</dbReference>
<evidence type="ECO:0000256" key="5">
    <source>
        <dbReference type="ARBA" id="ARBA00022679"/>
    </source>
</evidence>
<dbReference type="Gene3D" id="3.40.630.30">
    <property type="match status" value="1"/>
</dbReference>
<dbReference type="SUPFAM" id="SSF55729">
    <property type="entry name" value="Acyl-CoA N-acyltransferases (Nat)"/>
    <property type="match status" value="1"/>
</dbReference>
<keyword evidence="6 8" id="KW-0012">Acyltransferase</keyword>
<dbReference type="GO" id="GO:0019491">
    <property type="term" value="P:ectoine biosynthetic process"/>
    <property type="evidence" value="ECO:0007669"/>
    <property type="project" value="InterPro"/>
</dbReference>
<dbReference type="PROSITE" id="PS51186">
    <property type="entry name" value="GNAT"/>
    <property type="match status" value="1"/>
</dbReference>
<comment type="catalytic activity">
    <reaction evidence="7 8">
        <text>L-2,4-diaminobutanoate + acetyl-CoA = (2S)-4-acetamido-2-aminobutanoate + CoA + H(+)</text>
        <dbReference type="Rhea" id="RHEA:16901"/>
        <dbReference type="ChEBI" id="CHEBI:15378"/>
        <dbReference type="ChEBI" id="CHEBI:57287"/>
        <dbReference type="ChEBI" id="CHEBI:57288"/>
        <dbReference type="ChEBI" id="CHEBI:58761"/>
        <dbReference type="ChEBI" id="CHEBI:58929"/>
        <dbReference type="EC" id="2.3.1.178"/>
    </reaction>
</comment>
<proteinExistence type="inferred from homology"/>
<accession>A0AAP3UY92</accession>
<dbReference type="AlphaFoldDB" id="A0AAP3UY92"/>